<sequence length="110" mass="12423">MGLNFTYRNERLAKPKQKIFVLCITGLTNFSGSTVKAHSLPLIEKFSAGVLLMGYLPFSFALMSSAVPRFCFFLTSKRKKPVRPGQKECSINIKTQLLVTQIIFEIHNSH</sequence>
<dbReference type="EMBL" id="FOJM01000001">
    <property type="protein sequence ID" value="SFA39752.1"/>
    <property type="molecule type" value="Genomic_DNA"/>
</dbReference>
<dbReference type="STRING" id="332999.SAMN04488511_101516"/>
<keyword evidence="1" id="KW-1133">Transmembrane helix</keyword>
<feature type="transmembrane region" description="Helical" evidence="1">
    <location>
        <begin position="53"/>
        <end position="74"/>
    </location>
</feature>
<evidence type="ECO:0000256" key="1">
    <source>
        <dbReference type="SAM" id="Phobius"/>
    </source>
</evidence>
<keyword evidence="1" id="KW-0812">Transmembrane</keyword>
<organism evidence="2 3">
    <name type="scientific">Pedobacter suwonensis</name>
    <dbReference type="NCBI Taxonomy" id="332999"/>
    <lineage>
        <taxon>Bacteria</taxon>
        <taxon>Pseudomonadati</taxon>
        <taxon>Bacteroidota</taxon>
        <taxon>Sphingobacteriia</taxon>
        <taxon>Sphingobacteriales</taxon>
        <taxon>Sphingobacteriaceae</taxon>
        <taxon>Pedobacter</taxon>
    </lineage>
</organism>
<evidence type="ECO:0000313" key="2">
    <source>
        <dbReference type="EMBL" id="SFA39752.1"/>
    </source>
</evidence>
<keyword evidence="1" id="KW-0472">Membrane</keyword>
<proteinExistence type="predicted"/>
<evidence type="ECO:0000313" key="3">
    <source>
        <dbReference type="Proteomes" id="UP000198836"/>
    </source>
</evidence>
<dbReference type="Proteomes" id="UP000198836">
    <property type="component" value="Unassembled WGS sequence"/>
</dbReference>
<name>A0A1I0SJV1_9SPHI</name>
<dbReference type="AlphaFoldDB" id="A0A1I0SJV1"/>
<accession>A0A1I0SJV1</accession>
<keyword evidence="3" id="KW-1185">Reference proteome</keyword>
<gene>
    <name evidence="2" type="ORF">SAMN04488511_101516</name>
</gene>
<reference evidence="3" key="1">
    <citation type="submission" date="2016-10" db="EMBL/GenBank/DDBJ databases">
        <authorList>
            <person name="Varghese N."/>
            <person name="Submissions S."/>
        </authorList>
    </citation>
    <scope>NUCLEOTIDE SEQUENCE [LARGE SCALE GENOMIC DNA]</scope>
    <source>
        <strain evidence="3">DSM 18130</strain>
    </source>
</reference>
<protein>
    <submittedName>
        <fullName evidence="2">Uncharacterized protein</fullName>
    </submittedName>
</protein>